<dbReference type="AlphaFoldDB" id="A0A1H3TJG3"/>
<reference evidence="7" key="1">
    <citation type="submission" date="2016-10" db="EMBL/GenBank/DDBJ databases">
        <authorList>
            <person name="Varghese N."/>
            <person name="Submissions S."/>
        </authorList>
    </citation>
    <scope>NUCLEOTIDE SEQUENCE [LARGE SCALE GENOMIC DNA]</scope>
    <source>
        <strain evidence="7">DSM 44718</strain>
    </source>
</reference>
<evidence type="ECO:0000256" key="5">
    <source>
        <dbReference type="SAM" id="Phobius"/>
    </source>
</evidence>
<dbReference type="GO" id="GO:0016020">
    <property type="term" value="C:membrane"/>
    <property type="evidence" value="ECO:0007669"/>
    <property type="project" value="UniProtKB-SubCell"/>
</dbReference>
<feature type="transmembrane region" description="Helical" evidence="5">
    <location>
        <begin position="6"/>
        <end position="22"/>
    </location>
</feature>
<dbReference type="InterPro" id="IPR032808">
    <property type="entry name" value="DoxX"/>
</dbReference>
<keyword evidence="2 5" id="KW-0812">Transmembrane</keyword>
<dbReference type="EMBL" id="FNQB01000003">
    <property type="protein sequence ID" value="SDZ50462.1"/>
    <property type="molecule type" value="Genomic_DNA"/>
</dbReference>
<dbReference type="Proteomes" id="UP000199632">
    <property type="component" value="Unassembled WGS sequence"/>
</dbReference>
<feature type="transmembrane region" description="Helical" evidence="5">
    <location>
        <begin position="69"/>
        <end position="89"/>
    </location>
</feature>
<organism evidence="6 7">
    <name type="scientific">Asanoa ishikariensis</name>
    <dbReference type="NCBI Taxonomy" id="137265"/>
    <lineage>
        <taxon>Bacteria</taxon>
        <taxon>Bacillati</taxon>
        <taxon>Actinomycetota</taxon>
        <taxon>Actinomycetes</taxon>
        <taxon>Micromonosporales</taxon>
        <taxon>Micromonosporaceae</taxon>
        <taxon>Asanoa</taxon>
    </lineage>
</organism>
<comment type="subcellular location">
    <subcellularLocation>
        <location evidence="1">Membrane</location>
        <topology evidence="1">Multi-pass membrane protein</topology>
    </subcellularLocation>
</comment>
<keyword evidence="3 5" id="KW-1133">Transmembrane helix</keyword>
<name>A0A1H3TJG3_9ACTN</name>
<gene>
    <name evidence="6" type="ORF">SAMN05421684_5899</name>
</gene>
<evidence type="ECO:0000256" key="4">
    <source>
        <dbReference type="ARBA" id="ARBA00023136"/>
    </source>
</evidence>
<dbReference type="Pfam" id="PF13564">
    <property type="entry name" value="DoxX_2"/>
    <property type="match status" value="1"/>
</dbReference>
<feature type="transmembrane region" description="Helical" evidence="5">
    <location>
        <begin position="43"/>
        <end position="63"/>
    </location>
</feature>
<dbReference type="STRING" id="137265.SAMN05421684_5899"/>
<accession>A0A1H3TJG3</accession>
<evidence type="ECO:0000313" key="7">
    <source>
        <dbReference type="Proteomes" id="UP000199632"/>
    </source>
</evidence>
<proteinExistence type="predicted"/>
<dbReference type="RefSeq" id="WP_204082578.1">
    <property type="nucleotide sequence ID" value="NZ_BOND01000001.1"/>
</dbReference>
<sequence>MNNAYISVAGVTAALNLAAAVADFRRTGWIMTNMTRYGIPPRWIVPLGVAKAAGAAGLLLGIAVPSIGVLAAAGLALYFVGAVVAVARAKWWSHLPARWCC</sequence>
<protein>
    <submittedName>
        <fullName evidence="6">DoxX-like family protein</fullName>
    </submittedName>
</protein>
<evidence type="ECO:0000313" key="6">
    <source>
        <dbReference type="EMBL" id="SDZ50462.1"/>
    </source>
</evidence>
<evidence type="ECO:0000256" key="2">
    <source>
        <dbReference type="ARBA" id="ARBA00022692"/>
    </source>
</evidence>
<evidence type="ECO:0000256" key="1">
    <source>
        <dbReference type="ARBA" id="ARBA00004141"/>
    </source>
</evidence>
<keyword evidence="7" id="KW-1185">Reference proteome</keyword>
<keyword evidence="4 5" id="KW-0472">Membrane</keyword>
<evidence type="ECO:0000256" key="3">
    <source>
        <dbReference type="ARBA" id="ARBA00022989"/>
    </source>
</evidence>